<keyword evidence="2" id="KW-0812">Transmembrane</keyword>
<dbReference type="EMBL" id="JADNYJ010000057">
    <property type="protein sequence ID" value="KAF8897108.1"/>
    <property type="molecule type" value="Genomic_DNA"/>
</dbReference>
<reference evidence="3" key="1">
    <citation type="submission" date="2020-11" db="EMBL/GenBank/DDBJ databases">
        <authorList>
            <consortium name="DOE Joint Genome Institute"/>
            <person name="Ahrendt S."/>
            <person name="Riley R."/>
            <person name="Andreopoulos W."/>
            <person name="LaButti K."/>
            <person name="Pangilinan J."/>
            <person name="Ruiz-duenas F.J."/>
            <person name="Barrasa J.M."/>
            <person name="Sanchez-Garcia M."/>
            <person name="Camarero S."/>
            <person name="Miyauchi S."/>
            <person name="Serrano A."/>
            <person name="Linde D."/>
            <person name="Babiker R."/>
            <person name="Drula E."/>
            <person name="Ayuso-Fernandez I."/>
            <person name="Pacheco R."/>
            <person name="Padilla G."/>
            <person name="Ferreira P."/>
            <person name="Barriuso J."/>
            <person name="Kellner H."/>
            <person name="Castanera R."/>
            <person name="Alfaro M."/>
            <person name="Ramirez L."/>
            <person name="Pisabarro A.G."/>
            <person name="Kuo A."/>
            <person name="Tritt A."/>
            <person name="Lipzen A."/>
            <person name="He G."/>
            <person name="Yan M."/>
            <person name="Ng V."/>
            <person name="Cullen D."/>
            <person name="Martin F."/>
            <person name="Rosso M.-N."/>
            <person name="Henrissat B."/>
            <person name="Hibbett D."/>
            <person name="Martinez A.T."/>
            <person name="Grigoriev I.V."/>
        </authorList>
    </citation>
    <scope>NUCLEOTIDE SEQUENCE</scope>
    <source>
        <strain evidence="3">AH 44721</strain>
    </source>
</reference>
<feature type="compositionally biased region" description="Basic and acidic residues" evidence="1">
    <location>
        <begin position="453"/>
        <end position="475"/>
    </location>
</feature>
<evidence type="ECO:0000256" key="1">
    <source>
        <dbReference type="SAM" id="MobiDB-lite"/>
    </source>
</evidence>
<organism evidence="3 4">
    <name type="scientific">Gymnopilus junonius</name>
    <name type="common">Spectacular rustgill mushroom</name>
    <name type="synonym">Gymnopilus spectabilis subsp. junonius</name>
    <dbReference type="NCBI Taxonomy" id="109634"/>
    <lineage>
        <taxon>Eukaryota</taxon>
        <taxon>Fungi</taxon>
        <taxon>Dikarya</taxon>
        <taxon>Basidiomycota</taxon>
        <taxon>Agaricomycotina</taxon>
        <taxon>Agaricomycetes</taxon>
        <taxon>Agaricomycetidae</taxon>
        <taxon>Agaricales</taxon>
        <taxon>Agaricineae</taxon>
        <taxon>Hymenogastraceae</taxon>
        <taxon>Gymnopilus</taxon>
    </lineage>
</organism>
<comment type="caution">
    <text evidence="3">The sequence shown here is derived from an EMBL/GenBank/DDBJ whole genome shotgun (WGS) entry which is preliminary data.</text>
</comment>
<gene>
    <name evidence="3" type="ORF">CPB84DRAFT_1748136</name>
</gene>
<feature type="region of interest" description="Disordered" evidence="1">
    <location>
        <begin position="513"/>
        <end position="560"/>
    </location>
</feature>
<protein>
    <submittedName>
        <fullName evidence="3">Uncharacterized protein</fullName>
    </submittedName>
</protein>
<feature type="region of interest" description="Disordered" evidence="1">
    <location>
        <begin position="315"/>
        <end position="342"/>
    </location>
</feature>
<sequence length="836" mass="89777">MSSLASNTNTSTHEPATKKRGHPACASTSSVEVVEVTKVVPKAQESPKKCARSLMILLIFVKSANASKPCPGSPAYALQGPITVITKTAAVKSVACKLSFGDILFVFLPLFLAFDFSLIVGSVCLIPRPSKDELNMTEMSAVAEKRIQKPSQKAKDAAETENALVENSDVAPRPCLCRKTKDQGPSKDVAIKESVQSSSAAPLYVVSSDKDLLLGILTKAVTAGLARVEDAAETKNALFEISDVAPRPCLCRKTKDQGPSKDVAIKESVQSSSTAPLYVVSSDEDLLLGILTKAVTAGLARVEDAAETKNALFEISDVAPRPRPRPKTKDQGPSKDVAIKESVQSSSAAPLYVVSSDEDLPLGILTKAVTAGLAHVEDAAETKNALFEISDVTPRPRPRPKTKDQGPSNLPLAGVEDSRAPVSDSASNQSELHSDSELSDTPPSGKLMSDANKASKEWSPDAAKKPQDVEYHSEDSALYEPQSVKVKTEPGTAPEEGLCFSCIFKHGSDTPPVSDTILRSPKVDTPATAAGTHSRNKEDSSSDGSETDESESASDSSEVEASSVELAALHELYPDLPKLKTFAILKPYHRLQQAMGDESDGWLLSYDAILASVDKDAHARFYANLVHADMNFFRIDKSRIVHRQSGANAVFVIPGAVAECHLQSGAKHGFGDGYQLKKLLLYPFDKNHDRTISFLGSIANFDEVSTQWVDSSLMFSMRKDGSNTTGSSPVKKSSFFVSLAATTTSAVCYPGSLAFSDNVPIYDGRKGPFKFRADDFNNIKKLPLWCNGKQDLPPFVIVAVGFTFNTYNILVNDTSGSFNIMFAIYLGFAKEKTFVG</sequence>
<evidence type="ECO:0000313" key="3">
    <source>
        <dbReference type="EMBL" id="KAF8897108.1"/>
    </source>
</evidence>
<name>A0A9P5NMT7_GYMJU</name>
<proteinExistence type="predicted"/>
<dbReference type="OrthoDB" id="3068821at2759"/>
<evidence type="ECO:0000256" key="2">
    <source>
        <dbReference type="SAM" id="Phobius"/>
    </source>
</evidence>
<feature type="transmembrane region" description="Helical" evidence="2">
    <location>
        <begin position="103"/>
        <end position="126"/>
    </location>
</feature>
<feature type="region of interest" description="Disordered" evidence="1">
    <location>
        <begin position="1"/>
        <end position="25"/>
    </location>
</feature>
<dbReference type="AlphaFoldDB" id="A0A9P5NMT7"/>
<keyword evidence="4" id="KW-1185">Reference proteome</keyword>
<evidence type="ECO:0000313" key="4">
    <source>
        <dbReference type="Proteomes" id="UP000724874"/>
    </source>
</evidence>
<feature type="compositionally biased region" description="Polar residues" evidence="1">
    <location>
        <begin position="1"/>
        <end position="14"/>
    </location>
</feature>
<feature type="region of interest" description="Disordered" evidence="1">
    <location>
        <begin position="387"/>
        <end position="492"/>
    </location>
</feature>
<feature type="compositionally biased region" description="Basic and acidic residues" evidence="1">
    <location>
        <begin position="327"/>
        <end position="339"/>
    </location>
</feature>
<dbReference type="Proteomes" id="UP000724874">
    <property type="component" value="Unassembled WGS sequence"/>
</dbReference>
<keyword evidence="2" id="KW-0472">Membrane</keyword>
<accession>A0A9P5NMT7</accession>
<keyword evidence="2" id="KW-1133">Transmembrane helix</keyword>